<evidence type="ECO:0000256" key="6">
    <source>
        <dbReference type="ARBA" id="ARBA00023136"/>
    </source>
</evidence>
<dbReference type="GO" id="GO:0005886">
    <property type="term" value="C:plasma membrane"/>
    <property type="evidence" value="ECO:0007669"/>
    <property type="project" value="UniProtKB-SubCell"/>
</dbReference>
<reference evidence="9 10" key="1">
    <citation type="submission" date="2023-08" db="EMBL/GenBank/DDBJ databases">
        <title>Helicovermis profunda gen. nov., sp. nov., a novel mesophilic, fermentative bacterium within the Bacillota from a deep-sea hydrothermal vent chimney.</title>
        <authorList>
            <person name="Miyazaki U."/>
            <person name="Mizutani D."/>
            <person name="Hashimoto Y."/>
            <person name="Tame A."/>
            <person name="Sawayama S."/>
            <person name="Miyazaki J."/>
            <person name="Takai K."/>
            <person name="Nakagawa S."/>
        </authorList>
    </citation>
    <scope>NUCLEOTIDE SEQUENCE [LARGE SCALE GENOMIC DNA]</scope>
    <source>
        <strain evidence="9 10">S502</strain>
    </source>
</reference>
<evidence type="ECO:0000256" key="1">
    <source>
        <dbReference type="ARBA" id="ARBA00004401"/>
    </source>
</evidence>
<evidence type="ECO:0000256" key="4">
    <source>
        <dbReference type="ARBA" id="ARBA00022692"/>
    </source>
</evidence>
<keyword evidence="2" id="KW-1003">Cell membrane</keyword>
<keyword evidence="10" id="KW-1185">Reference proteome</keyword>
<evidence type="ECO:0000313" key="9">
    <source>
        <dbReference type="EMBL" id="BEP29504.1"/>
    </source>
</evidence>
<dbReference type="GO" id="GO:0051301">
    <property type="term" value="P:cell division"/>
    <property type="evidence" value="ECO:0007669"/>
    <property type="project" value="UniProtKB-KW"/>
</dbReference>
<evidence type="ECO:0000256" key="7">
    <source>
        <dbReference type="ARBA" id="ARBA00023306"/>
    </source>
</evidence>
<protein>
    <recommendedName>
        <fullName evidence="11">Cell division protein FtsL</fullName>
    </recommendedName>
</protein>
<dbReference type="KEGG" id="hprf:HLPR_18350"/>
<comment type="subcellular location">
    <subcellularLocation>
        <location evidence="1">Cell membrane</location>
        <topology evidence="1">Single-pass type II membrane protein</topology>
    </subcellularLocation>
</comment>
<name>A0AAU9EN07_9FIRM</name>
<keyword evidence="4 8" id="KW-0812">Transmembrane</keyword>
<evidence type="ECO:0008006" key="11">
    <source>
        <dbReference type="Google" id="ProtNLM"/>
    </source>
</evidence>
<accession>A0AAU9EN07</accession>
<dbReference type="EMBL" id="AP028654">
    <property type="protein sequence ID" value="BEP29504.1"/>
    <property type="molecule type" value="Genomic_DNA"/>
</dbReference>
<dbReference type="InterPro" id="IPR011922">
    <property type="entry name" value="Cell_div_FtsL"/>
</dbReference>
<dbReference type="RefSeq" id="WP_338535134.1">
    <property type="nucleotide sequence ID" value="NZ_AP028654.1"/>
</dbReference>
<evidence type="ECO:0000256" key="5">
    <source>
        <dbReference type="ARBA" id="ARBA00022989"/>
    </source>
</evidence>
<organism evidence="9 10">
    <name type="scientific">Helicovermis profundi</name>
    <dbReference type="NCBI Taxonomy" id="3065157"/>
    <lineage>
        <taxon>Bacteria</taxon>
        <taxon>Bacillati</taxon>
        <taxon>Bacillota</taxon>
        <taxon>Clostridia</taxon>
        <taxon>Helicovermis</taxon>
    </lineage>
</organism>
<keyword evidence="7" id="KW-0131">Cell cycle</keyword>
<gene>
    <name evidence="9" type="ORF">HLPR_18350</name>
</gene>
<proteinExistence type="predicted"/>
<evidence type="ECO:0000256" key="2">
    <source>
        <dbReference type="ARBA" id="ARBA00022475"/>
    </source>
</evidence>
<dbReference type="Pfam" id="PF04999">
    <property type="entry name" value="FtsL"/>
    <property type="match status" value="1"/>
</dbReference>
<evidence type="ECO:0000256" key="8">
    <source>
        <dbReference type="SAM" id="Phobius"/>
    </source>
</evidence>
<dbReference type="AlphaFoldDB" id="A0AAU9EN07"/>
<dbReference type="Proteomes" id="UP001321786">
    <property type="component" value="Chromosome"/>
</dbReference>
<evidence type="ECO:0000256" key="3">
    <source>
        <dbReference type="ARBA" id="ARBA00022618"/>
    </source>
</evidence>
<keyword evidence="5 8" id="KW-1133">Transmembrane helix</keyword>
<sequence length="176" mass="20638">MRTARKIEEFDDYSDYCQYLYSSNVLYKQEQIKTRKINKKNKKKLSITFSTVFLAFIVCAGLGVLIYNYANIAELKYHNYELKRESAKLDIEVEDRLSKLESVVVLENVEKVAMTELNMQYPKPEQIVYIGSKWHYALTSNDKKILKDAKKIGDSKNEFKKELKNVALLINNFIDK</sequence>
<evidence type="ECO:0000313" key="10">
    <source>
        <dbReference type="Proteomes" id="UP001321786"/>
    </source>
</evidence>
<keyword evidence="3" id="KW-0132">Cell division</keyword>
<feature type="transmembrane region" description="Helical" evidence="8">
    <location>
        <begin position="45"/>
        <end position="70"/>
    </location>
</feature>
<keyword evidence="6 8" id="KW-0472">Membrane</keyword>